<evidence type="ECO:0000313" key="1">
    <source>
        <dbReference type="EMBL" id="ORY05741.1"/>
    </source>
</evidence>
<gene>
    <name evidence="1" type="ORF">K493DRAFT_296303</name>
</gene>
<protein>
    <submittedName>
        <fullName evidence="1">Uncharacterized protein</fullName>
    </submittedName>
</protein>
<dbReference type="Proteomes" id="UP000193498">
    <property type="component" value="Unassembled WGS sequence"/>
</dbReference>
<comment type="caution">
    <text evidence="1">The sequence shown here is derived from an EMBL/GenBank/DDBJ whole genome shotgun (WGS) entry which is preliminary data.</text>
</comment>
<evidence type="ECO:0000313" key="2">
    <source>
        <dbReference type="Proteomes" id="UP000193498"/>
    </source>
</evidence>
<proteinExistence type="predicted"/>
<sequence>MKVILSTFPTGIFLASNPPYLPELESLLSRLKAPFIVENAVLYAKADIALFHGSTSMAISLYRRLNSRLKEAWQTQRYIMNKVNSAPSVDSGIISAMGTFDTTMLKCRWSPVFPFRIIYSMGWCYFMEEKYVEAITEFFAILGTMPFKSLDRTPTPQCNSPGLKIVSPEALSTLCLEYIVTSIEREIHRHGPSDSMISSLMVVSQFLAADRRYMVDQIRGMILQRSRLVFPDFFRYIFDPDMVVMISQVSSVVDLKLGERELRSALRIHMVDAQKMQGDWRQILCDYSQMYHRFLVNASGVAPSFI</sequence>
<reference evidence="1 2" key="1">
    <citation type="submission" date="2016-07" db="EMBL/GenBank/DDBJ databases">
        <title>Pervasive Adenine N6-methylation of Active Genes in Fungi.</title>
        <authorList>
            <consortium name="DOE Joint Genome Institute"/>
            <person name="Mondo S.J."/>
            <person name="Dannebaum R.O."/>
            <person name="Kuo R.C."/>
            <person name="Labutti K."/>
            <person name="Haridas S."/>
            <person name="Kuo A."/>
            <person name="Salamov A."/>
            <person name="Ahrendt S.R."/>
            <person name="Lipzen A."/>
            <person name="Sullivan W."/>
            <person name="Andreopoulos W.B."/>
            <person name="Clum A."/>
            <person name="Lindquist E."/>
            <person name="Daum C."/>
            <person name="Ramamoorthy G.K."/>
            <person name="Gryganskyi A."/>
            <person name="Culley D."/>
            <person name="Magnuson J.K."/>
            <person name="James T.Y."/>
            <person name="O'Malley M.A."/>
            <person name="Stajich J.E."/>
            <person name="Spatafora J.W."/>
            <person name="Visel A."/>
            <person name="Grigoriev I.V."/>
        </authorList>
    </citation>
    <scope>NUCLEOTIDE SEQUENCE [LARGE SCALE GENOMIC DNA]</scope>
    <source>
        <strain evidence="1 2">CBS 931.73</strain>
    </source>
</reference>
<keyword evidence="2" id="KW-1185">Reference proteome</keyword>
<dbReference type="AlphaFoldDB" id="A0A1Y1Z660"/>
<organism evidence="1 2">
    <name type="scientific">Basidiobolus meristosporus CBS 931.73</name>
    <dbReference type="NCBI Taxonomy" id="1314790"/>
    <lineage>
        <taxon>Eukaryota</taxon>
        <taxon>Fungi</taxon>
        <taxon>Fungi incertae sedis</taxon>
        <taxon>Zoopagomycota</taxon>
        <taxon>Entomophthoromycotina</taxon>
        <taxon>Basidiobolomycetes</taxon>
        <taxon>Basidiobolales</taxon>
        <taxon>Basidiobolaceae</taxon>
        <taxon>Basidiobolus</taxon>
    </lineage>
</organism>
<dbReference type="InParanoid" id="A0A1Y1Z660"/>
<dbReference type="EMBL" id="MCFE01000022">
    <property type="protein sequence ID" value="ORY05741.1"/>
    <property type="molecule type" value="Genomic_DNA"/>
</dbReference>
<name>A0A1Y1Z660_9FUNG</name>
<accession>A0A1Y1Z660</accession>